<dbReference type="EMBL" id="BAAAVV010000004">
    <property type="protein sequence ID" value="GAA3168466.1"/>
    <property type="molecule type" value="Genomic_DNA"/>
</dbReference>
<dbReference type="PANTHER" id="PTHR43283:SF18">
    <property type="match status" value="1"/>
</dbReference>
<evidence type="ECO:0000313" key="2">
    <source>
        <dbReference type="EMBL" id="GAA3168466.1"/>
    </source>
</evidence>
<reference evidence="3" key="1">
    <citation type="journal article" date="2019" name="Int. J. Syst. Evol. Microbiol.">
        <title>The Global Catalogue of Microorganisms (GCM) 10K type strain sequencing project: providing services to taxonomists for standard genome sequencing and annotation.</title>
        <authorList>
            <consortium name="The Broad Institute Genomics Platform"/>
            <consortium name="The Broad Institute Genome Sequencing Center for Infectious Disease"/>
            <person name="Wu L."/>
            <person name="Ma J."/>
        </authorList>
    </citation>
    <scope>NUCLEOTIDE SEQUENCE [LARGE SCALE GENOMIC DNA]</scope>
    <source>
        <strain evidence="3">JCM 15614</strain>
    </source>
</reference>
<dbReference type="SUPFAM" id="SSF56601">
    <property type="entry name" value="beta-lactamase/transpeptidase-like"/>
    <property type="match status" value="1"/>
</dbReference>
<organism evidence="2 3">
    <name type="scientific">Blastococcus jejuensis</name>
    <dbReference type="NCBI Taxonomy" id="351224"/>
    <lineage>
        <taxon>Bacteria</taxon>
        <taxon>Bacillati</taxon>
        <taxon>Actinomycetota</taxon>
        <taxon>Actinomycetes</taxon>
        <taxon>Geodermatophilales</taxon>
        <taxon>Geodermatophilaceae</taxon>
        <taxon>Blastococcus</taxon>
    </lineage>
</organism>
<comment type="caution">
    <text evidence="2">The sequence shown here is derived from an EMBL/GenBank/DDBJ whole genome shotgun (WGS) entry which is preliminary data.</text>
</comment>
<dbReference type="InterPro" id="IPR050789">
    <property type="entry name" value="Diverse_Enzym_Activities"/>
</dbReference>
<dbReference type="PANTHER" id="PTHR43283">
    <property type="entry name" value="BETA-LACTAMASE-RELATED"/>
    <property type="match status" value="1"/>
</dbReference>
<name>A0ABP6P7Y2_9ACTN</name>
<dbReference type="Gene3D" id="3.40.710.10">
    <property type="entry name" value="DD-peptidase/beta-lactamase superfamily"/>
    <property type="match status" value="1"/>
</dbReference>
<evidence type="ECO:0000313" key="3">
    <source>
        <dbReference type="Proteomes" id="UP001499924"/>
    </source>
</evidence>
<evidence type="ECO:0000259" key="1">
    <source>
        <dbReference type="Pfam" id="PF00144"/>
    </source>
</evidence>
<keyword evidence="3" id="KW-1185">Reference proteome</keyword>
<dbReference type="Pfam" id="PF00144">
    <property type="entry name" value="Beta-lactamase"/>
    <property type="match status" value="1"/>
</dbReference>
<dbReference type="InterPro" id="IPR001466">
    <property type="entry name" value="Beta-lactam-related"/>
</dbReference>
<dbReference type="Proteomes" id="UP001499924">
    <property type="component" value="Unassembled WGS sequence"/>
</dbReference>
<protein>
    <recommendedName>
        <fullName evidence="1">Beta-lactamase-related domain-containing protein</fullName>
    </recommendedName>
</protein>
<sequence>MLDVAPLDLEARTAGILNRHPAVGLAVGVVRDGALASFSAHGLADIASGRPMDEDTVVRVASITKTFTAVAVMQLWERGLVDLDAPAGDYLRAYRLIPADPGWPPVTLRHLLTHTSGIGEEVIRSRALRRDFGESVPEGRPVPTPAEYYGRGIRVGAEPGTRFRYTDHGPTTVGQIVEDVSGLPFDRYLRERVFAPLGMTDTDIVRTDRIAARLATGYTLGRRGPRPVAQRNWVTAGASNAYSTPRDVGRYLAALLGGGANEHGSVLEPGTLAMMFAPQYQPDRRIPGMGLAFWRGTAGEHPVVEHQGLLPGFDSEIALAPGDGVGVMAFCNGTRQGAMWVPAETGRLLGDLLGVAEAPIRTDVPQHPEIWADLCGWYALPGPVTDVRMRGFMGPGAEVFVHGDRLRLRFLTPVPPLYRGFDLHPDDPSDPYAFRMDFSAFGMGGWPLVFRPADGTMALHFDLMPVSLERRSARTNPRRWATGALAVTAAVGAGWATRRRAG</sequence>
<gene>
    <name evidence="2" type="ORF">GCM10010531_21650</name>
</gene>
<accession>A0ABP6P7Y2</accession>
<proteinExistence type="predicted"/>
<dbReference type="RefSeq" id="WP_344688860.1">
    <property type="nucleotide sequence ID" value="NZ_BAAAVV010000004.1"/>
</dbReference>
<dbReference type="InterPro" id="IPR012338">
    <property type="entry name" value="Beta-lactam/transpept-like"/>
</dbReference>
<feature type="domain" description="Beta-lactamase-related" evidence="1">
    <location>
        <begin position="19"/>
        <end position="336"/>
    </location>
</feature>